<feature type="transmembrane region" description="Helical" evidence="8">
    <location>
        <begin position="102"/>
        <end position="123"/>
    </location>
</feature>
<dbReference type="EMBL" id="JAFEUP010000001">
    <property type="protein sequence ID" value="MBM7060080.1"/>
    <property type="molecule type" value="Genomic_DNA"/>
</dbReference>
<evidence type="ECO:0000256" key="7">
    <source>
        <dbReference type="ARBA" id="ARBA00023136"/>
    </source>
</evidence>
<evidence type="ECO:0000256" key="4">
    <source>
        <dbReference type="ARBA" id="ARBA00022448"/>
    </source>
</evidence>
<dbReference type="PANTHER" id="PTHR23502">
    <property type="entry name" value="MAJOR FACILITATOR SUPERFAMILY"/>
    <property type="match status" value="1"/>
</dbReference>
<dbReference type="RefSeq" id="WP_204915163.1">
    <property type="nucleotide sequence ID" value="NZ_JAFEUP010000001.1"/>
</dbReference>
<proteinExistence type="inferred from homology"/>
<dbReference type="InterPro" id="IPR005829">
    <property type="entry name" value="Sugar_transporter_CS"/>
</dbReference>
<evidence type="ECO:0000256" key="2">
    <source>
        <dbReference type="ARBA" id="ARBA00004141"/>
    </source>
</evidence>
<evidence type="ECO:0000259" key="9">
    <source>
        <dbReference type="PROSITE" id="PS50850"/>
    </source>
</evidence>
<comment type="similarity">
    <text evidence="3">Belongs to the major facilitator superfamily. TCR/Tet family.</text>
</comment>
<evidence type="ECO:0000256" key="6">
    <source>
        <dbReference type="ARBA" id="ARBA00022989"/>
    </source>
</evidence>
<dbReference type="InterPro" id="IPR036259">
    <property type="entry name" value="MFS_trans_sf"/>
</dbReference>
<keyword evidence="6 8" id="KW-1133">Transmembrane helix</keyword>
<feature type="domain" description="Major facilitator superfamily (MFS) profile" evidence="9">
    <location>
        <begin position="11"/>
        <end position="394"/>
    </location>
</feature>
<evidence type="ECO:0000313" key="10">
    <source>
        <dbReference type="EMBL" id="MBM7060080.1"/>
    </source>
</evidence>
<keyword evidence="7 8" id="KW-0472">Membrane</keyword>
<organism evidence="10 11">
    <name type="scientific">Zestomonas insulae</name>
    <dbReference type="NCBI Taxonomy" id="2809017"/>
    <lineage>
        <taxon>Bacteria</taxon>
        <taxon>Pseudomonadati</taxon>
        <taxon>Pseudomonadota</taxon>
        <taxon>Gammaproteobacteria</taxon>
        <taxon>Pseudomonadales</taxon>
        <taxon>Pseudomonadaceae</taxon>
        <taxon>Zestomonas</taxon>
    </lineage>
</organism>
<comment type="subcellular location">
    <subcellularLocation>
        <location evidence="2">Membrane</location>
        <topology evidence="2">Multi-pass membrane protein</topology>
    </subcellularLocation>
</comment>
<evidence type="ECO:0000256" key="3">
    <source>
        <dbReference type="ARBA" id="ARBA00007520"/>
    </source>
</evidence>
<feature type="transmembrane region" description="Helical" evidence="8">
    <location>
        <begin position="371"/>
        <end position="390"/>
    </location>
</feature>
<comment type="caution">
    <text evidence="10">The sequence shown here is derived from an EMBL/GenBank/DDBJ whole genome shotgun (WGS) entry which is preliminary data.</text>
</comment>
<dbReference type="SUPFAM" id="SSF103473">
    <property type="entry name" value="MFS general substrate transporter"/>
    <property type="match status" value="1"/>
</dbReference>
<keyword evidence="4" id="KW-0813">Transport</keyword>
<evidence type="ECO:0000256" key="1">
    <source>
        <dbReference type="ARBA" id="ARBA00003279"/>
    </source>
</evidence>
<feature type="transmembrane region" description="Helical" evidence="8">
    <location>
        <begin position="280"/>
        <end position="302"/>
    </location>
</feature>
<dbReference type="PROSITE" id="PS00216">
    <property type="entry name" value="SUGAR_TRANSPORT_1"/>
    <property type="match status" value="1"/>
</dbReference>
<keyword evidence="11" id="KW-1185">Reference proteome</keyword>
<evidence type="ECO:0000313" key="11">
    <source>
        <dbReference type="Proteomes" id="UP000717995"/>
    </source>
</evidence>
<dbReference type="PRINTS" id="PR01035">
    <property type="entry name" value="TCRTETA"/>
</dbReference>
<feature type="transmembrane region" description="Helical" evidence="8">
    <location>
        <begin position="135"/>
        <end position="158"/>
    </location>
</feature>
<reference evidence="10 11" key="1">
    <citation type="submission" date="2021-02" db="EMBL/GenBank/DDBJ databases">
        <authorList>
            <person name="Lee D.-H."/>
        </authorList>
    </citation>
    <scope>NUCLEOTIDE SEQUENCE [LARGE SCALE GENOMIC DNA]</scope>
    <source>
        <strain evidence="10 11">UL073</strain>
    </source>
</reference>
<dbReference type="InterPro" id="IPR011701">
    <property type="entry name" value="MFS"/>
</dbReference>
<feature type="transmembrane region" description="Helical" evidence="8">
    <location>
        <begin position="77"/>
        <end position="96"/>
    </location>
</feature>
<feature type="transmembrane region" description="Helical" evidence="8">
    <location>
        <begin position="216"/>
        <end position="242"/>
    </location>
</feature>
<dbReference type="Proteomes" id="UP000717995">
    <property type="component" value="Unassembled WGS sequence"/>
</dbReference>
<feature type="transmembrane region" description="Helical" evidence="8">
    <location>
        <begin position="314"/>
        <end position="333"/>
    </location>
</feature>
<feature type="transmembrane region" description="Helical" evidence="8">
    <location>
        <begin position="345"/>
        <end position="365"/>
    </location>
</feature>
<dbReference type="PROSITE" id="PS50850">
    <property type="entry name" value="MFS"/>
    <property type="match status" value="1"/>
</dbReference>
<dbReference type="InterPro" id="IPR020846">
    <property type="entry name" value="MFS_dom"/>
</dbReference>
<evidence type="ECO:0000256" key="5">
    <source>
        <dbReference type="ARBA" id="ARBA00022692"/>
    </source>
</evidence>
<dbReference type="Gene3D" id="1.20.1720.10">
    <property type="entry name" value="Multidrug resistance protein D"/>
    <property type="match status" value="1"/>
</dbReference>
<sequence length="406" mass="41686">MSTPVMPSRTLLCLLMLLTALGEISTQLLIPALGALEHGLAARPGSSLLALSLFVAAFGLGQLVLGPLSDRVGRRPVLIGGVAAYLLATLWLLGAGSIEEFILARVLQGLGACAALVLARAIVRDVWKEKAAAALPLTVIGMLSAIVLSPMLGGGLVALGGWRAPVLLTAILGTLALLAVLLLYRESNPRLDPQAGKLRSLAGDYFDLLRGRSYRAFALTLACTYGAMFAVVAGSSAVYMRLLGLDALHYGLTFGAVISGLIVGALFTQRMILRLGPQRIVAIGVTLVLGGGLATVATYQLFGLSVLGLSLPQVLVTLGGGMVLPAAVAGAVMPNAHRAGLAAGFMGFAQMAGATFSGLLLALLQDGSAQPMLYLHGLFVLAAFAAFHLLGERPAPVLAGVAAKQP</sequence>
<dbReference type="PANTHER" id="PTHR23502:SF132">
    <property type="entry name" value="POLYAMINE TRANSPORTER 2-RELATED"/>
    <property type="match status" value="1"/>
</dbReference>
<dbReference type="InterPro" id="IPR001958">
    <property type="entry name" value="Tet-R_TetA/multi-R_MdtG-like"/>
</dbReference>
<name>A0ABS2IDX7_9GAMM</name>
<feature type="transmembrane region" description="Helical" evidence="8">
    <location>
        <begin position="46"/>
        <end position="65"/>
    </location>
</feature>
<feature type="transmembrane region" description="Helical" evidence="8">
    <location>
        <begin position="164"/>
        <end position="184"/>
    </location>
</feature>
<protein>
    <submittedName>
        <fullName evidence="10">MFS transporter</fullName>
    </submittedName>
</protein>
<evidence type="ECO:0000256" key="8">
    <source>
        <dbReference type="SAM" id="Phobius"/>
    </source>
</evidence>
<dbReference type="Pfam" id="PF07690">
    <property type="entry name" value="MFS_1"/>
    <property type="match status" value="1"/>
</dbReference>
<comment type="function">
    <text evidence="1">Resistance to tetracycline by an active tetracycline efflux. This is an energy-dependent process that decreases the accumulation of the antibiotic in whole cells. This protein functions as a metal-tetracycline/H(+) antiporter.</text>
</comment>
<keyword evidence="5 8" id="KW-0812">Transmembrane</keyword>
<gene>
    <name evidence="10" type="ORF">JQX08_05115</name>
</gene>
<feature type="transmembrane region" description="Helical" evidence="8">
    <location>
        <begin position="248"/>
        <end position="268"/>
    </location>
</feature>
<accession>A0ABS2IDX7</accession>